<proteinExistence type="inferred from homology"/>
<accession>A0A7S8MUS5</accession>
<dbReference type="InterPro" id="IPR032466">
    <property type="entry name" value="Metal_Hydrolase"/>
</dbReference>
<dbReference type="Pfam" id="PF00962">
    <property type="entry name" value="A_deaminase"/>
    <property type="match status" value="1"/>
</dbReference>
<dbReference type="EC" id="3.5.4.4" evidence="7"/>
<dbReference type="InterPro" id="IPR001365">
    <property type="entry name" value="A_deaminase_dom"/>
</dbReference>
<evidence type="ECO:0000313" key="8">
    <source>
        <dbReference type="Proteomes" id="UP000594480"/>
    </source>
</evidence>
<dbReference type="PANTHER" id="PTHR43114">
    <property type="entry name" value="ADENINE DEAMINASE"/>
    <property type="match status" value="1"/>
</dbReference>
<dbReference type="GO" id="GO:0016814">
    <property type="term" value="F:hydrolase activity, acting on carbon-nitrogen (but not peptide) bonds, in cyclic amidines"/>
    <property type="evidence" value="ECO:0007669"/>
    <property type="project" value="UniProtKB-ARBA"/>
</dbReference>
<protein>
    <submittedName>
        <fullName evidence="7">Adenosine deaminase</fullName>
        <ecNumber evidence="7">3.5.4.4</ecNumber>
    </submittedName>
</protein>
<keyword evidence="8" id="KW-1185">Reference proteome</keyword>
<evidence type="ECO:0000256" key="1">
    <source>
        <dbReference type="ARBA" id="ARBA00001947"/>
    </source>
</evidence>
<keyword evidence="3" id="KW-0479">Metal-binding</keyword>
<reference evidence="7 8" key="1">
    <citation type="submission" date="2020-11" db="EMBL/GenBank/DDBJ databases">
        <title>Amino acid is mineralized and recycled by bacteria in oceanic microbiome.</title>
        <authorList>
            <person name="Zheng L.Y."/>
        </authorList>
    </citation>
    <scope>NUCLEOTIDE SEQUENCE [LARGE SCALE GENOMIC DNA]</scope>
    <source>
        <strain evidence="7 8">A32-1</strain>
    </source>
</reference>
<name>A0A7S8MUS5_9MICO</name>
<dbReference type="InterPro" id="IPR006330">
    <property type="entry name" value="Ado/ade_deaminase"/>
</dbReference>
<dbReference type="PANTHER" id="PTHR43114:SF6">
    <property type="entry name" value="ADENINE DEAMINASE"/>
    <property type="match status" value="1"/>
</dbReference>
<gene>
    <name evidence="7" type="primary">add</name>
    <name evidence="7" type="ORF">IT882_09455</name>
</gene>
<feature type="domain" description="Adenosine deaminase" evidence="6">
    <location>
        <begin position="16"/>
        <end position="335"/>
    </location>
</feature>
<dbReference type="Gene3D" id="3.20.20.140">
    <property type="entry name" value="Metal-dependent hydrolases"/>
    <property type="match status" value="1"/>
</dbReference>
<dbReference type="GO" id="GO:0019239">
    <property type="term" value="F:deaminase activity"/>
    <property type="evidence" value="ECO:0007669"/>
    <property type="project" value="InterPro"/>
</dbReference>
<comment type="similarity">
    <text evidence="2">Belongs to the metallo-dependent hydrolases superfamily. Adenosine and AMP deaminases family.</text>
</comment>
<dbReference type="KEGG" id="msf:IT882_09455"/>
<evidence type="ECO:0000256" key="2">
    <source>
        <dbReference type="ARBA" id="ARBA00006676"/>
    </source>
</evidence>
<sequence length="344" mass="37522">MIVNDNIDEAWVRTVPKAEVHVHLDGCIDREELMRLAGKYGVPLRRPAEQLFDFDGLTEFLQFLDWGASLVRTADDAASVAYRFAQRQAASGIRYTDVIINPTHWEAWRGNIAGLVDALDAGWREAEQDGLPSTGLCLSLLRQQSAAEADELLDWMLERDHPRVVALSIDGDEAVAGRVSARFADTFRRAASRGIYRTVHAGESSGPEGVRDAIDLLMADRIDHGFRAIEEPALVAEIADRGIPLGICPGSNVALGFTESRAAHPVEELRQAGVRISLNTDDGTALGSILDQEYAATARAFGWQRDDLLAIARTSIESAFCDDDRRSALLAELDAVAAGEEARA</sequence>
<dbReference type="NCBIfam" id="TIGR01430">
    <property type="entry name" value="aden_deam"/>
    <property type="match status" value="1"/>
</dbReference>
<dbReference type="EMBL" id="CP064760">
    <property type="protein sequence ID" value="QPE03569.1"/>
    <property type="molecule type" value="Genomic_DNA"/>
</dbReference>
<dbReference type="AlphaFoldDB" id="A0A7S8MUS5"/>
<dbReference type="GO" id="GO:0046872">
    <property type="term" value="F:metal ion binding"/>
    <property type="evidence" value="ECO:0007669"/>
    <property type="project" value="UniProtKB-KW"/>
</dbReference>
<evidence type="ECO:0000256" key="4">
    <source>
        <dbReference type="ARBA" id="ARBA00022801"/>
    </source>
</evidence>
<evidence type="ECO:0000256" key="3">
    <source>
        <dbReference type="ARBA" id="ARBA00022723"/>
    </source>
</evidence>
<comment type="cofactor">
    <cofactor evidence="1">
        <name>Zn(2+)</name>
        <dbReference type="ChEBI" id="CHEBI:29105"/>
    </cofactor>
</comment>
<evidence type="ECO:0000259" key="6">
    <source>
        <dbReference type="Pfam" id="PF00962"/>
    </source>
</evidence>
<evidence type="ECO:0000256" key="5">
    <source>
        <dbReference type="ARBA" id="ARBA00022833"/>
    </source>
</evidence>
<keyword evidence="4 7" id="KW-0378">Hydrolase</keyword>
<dbReference type="Proteomes" id="UP000594480">
    <property type="component" value="Chromosome"/>
</dbReference>
<dbReference type="SUPFAM" id="SSF51556">
    <property type="entry name" value="Metallo-dependent hydrolases"/>
    <property type="match status" value="1"/>
</dbReference>
<evidence type="ECO:0000313" key="7">
    <source>
        <dbReference type="EMBL" id="QPE03569.1"/>
    </source>
</evidence>
<organism evidence="7 8">
    <name type="scientific">Microbacterium schleiferi</name>
    <dbReference type="NCBI Taxonomy" id="69362"/>
    <lineage>
        <taxon>Bacteria</taxon>
        <taxon>Bacillati</taxon>
        <taxon>Actinomycetota</taxon>
        <taxon>Actinomycetes</taxon>
        <taxon>Micrococcales</taxon>
        <taxon>Microbacteriaceae</taxon>
        <taxon>Microbacterium</taxon>
    </lineage>
</organism>
<keyword evidence="5" id="KW-0862">Zinc</keyword>